<comment type="caution">
    <text evidence="1">The sequence shown here is derived from an EMBL/GenBank/DDBJ whole genome shotgun (WGS) entry which is preliminary data.</text>
</comment>
<protein>
    <submittedName>
        <fullName evidence="1">Uncharacterized protein</fullName>
    </submittedName>
</protein>
<evidence type="ECO:0000313" key="1">
    <source>
        <dbReference type="EMBL" id="KKL07993.1"/>
    </source>
</evidence>
<dbReference type="EMBL" id="LAZR01043063">
    <property type="protein sequence ID" value="KKL07993.1"/>
    <property type="molecule type" value="Genomic_DNA"/>
</dbReference>
<name>A0A0F9D7C2_9ZZZZ</name>
<reference evidence="1" key="1">
    <citation type="journal article" date="2015" name="Nature">
        <title>Complex archaea that bridge the gap between prokaryotes and eukaryotes.</title>
        <authorList>
            <person name="Spang A."/>
            <person name="Saw J.H."/>
            <person name="Jorgensen S.L."/>
            <person name="Zaremba-Niedzwiedzka K."/>
            <person name="Martijn J."/>
            <person name="Lind A.E."/>
            <person name="van Eijk R."/>
            <person name="Schleper C."/>
            <person name="Guy L."/>
            <person name="Ettema T.J."/>
        </authorList>
    </citation>
    <scope>NUCLEOTIDE SEQUENCE</scope>
</reference>
<gene>
    <name evidence="1" type="ORF">LCGC14_2580400</name>
</gene>
<sequence length="64" mass="7344">MFERIRFLTSDRYNRVGLSNGLASGGIVVRRLLGLPVDGRYFFRRNRAIGQNGCFREAGHQENE</sequence>
<accession>A0A0F9D7C2</accession>
<organism evidence="1">
    <name type="scientific">marine sediment metagenome</name>
    <dbReference type="NCBI Taxonomy" id="412755"/>
    <lineage>
        <taxon>unclassified sequences</taxon>
        <taxon>metagenomes</taxon>
        <taxon>ecological metagenomes</taxon>
    </lineage>
</organism>
<dbReference type="AlphaFoldDB" id="A0A0F9D7C2"/>
<proteinExistence type="predicted"/>